<reference evidence="3 4" key="1">
    <citation type="submission" date="2019-09" db="EMBL/GenBank/DDBJ databases">
        <title>The complete genome of Methanoplanus sp. FWC-SCC4.</title>
        <authorList>
            <person name="Chen S.-C."/>
            <person name="Zhou Y.-Z."/>
            <person name="Lai M.-C."/>
        </authorList>
    </citation>
    <scope>NUCLEOTIDE SEQUENCE [LARGE SCALE GENOMIC DNA]</scope>
    <source>
        <strain evidence="3 4">FWC-SCC4</strain>
    </source>
</reference>
<keyword evidence="4" id="KW-1185">Reference proteome</keyword>
<sequence>MDDLWKKLNISGRLTPALRSEIIDIYGKKGEKALYAVENKKIYKYLDFYVVAGKTGEYVVENNFCTCYDFSYRQVECWHILAVKIAKLTGFFIKIPKWYQDRWAAGSTDE</sequence>
<protein>
    <recommendedName>
        <fullName evidence="2">SWIM-type domain-containing protein</fullName>
    </recommendedName>
</protein>
<organism evidence="3 4">
    <name type="scientific">Methanochimaera problematica</name>
    <dbReference type="NCBI Taxonomy" id="2609417"/>
    <lineage>
        <taxon>Archaea</taxon>
        <taxon>Methanobacteriati</taxon>
        <taxon>Methanobacteriota</taxon>
        <taxon>Stenosarchaea group</taxon>
        <taxon>Methanomicrobia</taxon>
        <taxon>Methanomicrobiales</taxon>
        <taxon>Methanomicrobiaceae</taxon>
        <taxon>Methanochimaera</taxon>
    </lineage>
</organism>
<keyword evidence="1" id="KW-0862">Zinc</keyword>
<dbReference type="AlphaFoldDB" id="A0AA97FCA4"/>
<accession>A0AA97FCA4</accession>
<gene>
    <name evidence="3" type="ORF">F1737_03830</name>
</gene>
<keyword evidence="1" id="KW-0479">Metal-binding</keyword>
<dbReference type="RefSeq" id="WP_317137456.1">
    <property type="nucleotide sequence ID" value="NZ_CP043875.1"/>
</dbReference>
<dbReference type="Pfam" id="PF04434">
    <property type="entry name" value="SWIM"/>
    <property type="match status" value="1"/>
</dbReference>
<dbReference type="GO" id="GO:0008270">
    <property type="term" value="F:zinc ion binding"/>
    <property type="evidence" value="ECO:0007669"/>
    <property type="project" value="UniProtKB-KW"/>
</dbReference>
<dbReference type="GeneID" id="85229268"/>
<evidence type="ECO:0000313" key="3">
    <source>
        <dbReference type="EMBL" id="WOF15887.1"/>
    </source>
</evidence>
<dbReference type="InterPro" id="IPR007527">
    <property type="entry name" value="Znf_SWIM"/>
</dbReference>
<dbReference type="PROSITE" id="PS50966">
    <property type="entry name" value="ZF_SWIM"/>
    <property type="match status" value="1"/>
</dbReference>
<dbReference type="EMBL" id="CP043875">
    <property type="protein sequence ID" value="WOF15887.1"/>
    <property type="molecule type" value="Genomic_DNA"/>
</dbReference>
<evidence type="ECO:0000313" key="4">
    <source>
        <dbReference type="Proteomes" id="UP001301797"/>
    </source>
</evidence>
<feature type="domain" description="SWIM-type" evidence="2">
    <location>
        <begin position="48"/>
        <end position="88"/>
    </location>
</feature>
<name>A0AA97FCA4_9EURY</name>
<evidence type="ECO:0000259" key="2">
    <source>
        <dbReference type="PROSITE" id="PS50966"/>
    </source>
</evidence>
<dbReference type="Proteomes" id="UP001301797">
    <property type="component" value="Chromosome"/>
</dbReference>
<evidence type="ECO:0000256" key="1">
    <source>
        <dbReference type="PROSITE-ProRule" id="PRU00325"/>
    </source>
</evidence>
<dbReference type="KEGG" id="mefw:F1737_03830"/>
<keyword evidence="1" id="KW-0863">Zinc-finger</keyword>
<proteinExistence type="predicted"/>